<comment type="caution">
    <text evidence="1">The sequence shown here is derived from an EMBL/GenBank/DDBJ whole genome shotgun (WGS) entry which is preliminary data.</text>
</comment>
<accession>A0A9X3I978</accession>
<proteinExistence type="predicted"/>
<keyword evidence="2" id="KW-1185">Reference proteome</keyword>
<dbReference type="AlphaFoldDB" id="A0A9X3I978"/>
<dbReference type="EMBL" id="JAPJUH010000003">
    <property type="protein sequence ID" value="MCX3265030.1"/>
    <property type="molecule type" value="Genomic_DNA"/>
</dbReference>
<protein>
    <submittedName>
        <fullName evidence="1">Uncharacterized protein</fullName>
    </submittedName>
</protein>
<reference evidence="1" key="1">
    <citation type="submission" date="2022-11" db="EMBL/GenBank/DDBJ databases">
        <authorList>
            <person name="Graham C."/>
            <person name="Newman J.D."/>
        </authorList>
    </citation>
    <scope>NUCLEOTIDE SEQUENCE</scope>
    <source>
        <strain evidence="1">DSM 19486</strain>
    </source>
</reference>
<gene>
    <name evidence="1" type="ORF">OQZ29_09750</name>
</gene>
<dbReference type="Proteomes" id="UP001142592">
    <property type="component" value="Unassembled WGS sequence"/>
</dbReference>
<evidence type="ECO:0000313" key="2">
    <source>
        <dbReference type="Proteomes" id="UP001142592"/>
    </source>
</evidence>
<evidence type="ECO:0000313" key="1">
    <source>
        <dbReference type="EMBL" id="MCX3265030.1"/>
    </source>
</evidence>
<sequence length="76" mass="8640">MNIKAATEKKEIKIGPDLITIEPVKGDKNLFRIWVNNAFKGYVIRKGEEYSMTGENKIHTLIYARIIDCIKNGLCA</sequence>
<organism evidence="1 2">
    <name type="scientific">Pedobacter agri</name>
    <dbReference type="NCBI Taxonomy" id="454586"/>
    <lineage>
        <taxon>Bacteria</taxon>
        <taxon>Pseudomonadati</taxon>
        <taxon>Bacteroidota</taxon>
        <taxon>Sphingobacteriia</taxon>
        <taxon>Sphingobacteriales</taxon>
        <taxon>Sphingobacteriaceae</taxon>
        <taxon>Pedobacter</taxon>
    </lineage>
</organism>
<name>A0A9X3I978_9SPHI</name>
<dbReference type="RefSeq" id="WP_010602621.1">
    <property type="nucleotide sequence ID" value="NZ_JAPJUH010000003.1"/>
</dbReference>